<dbReference type="AlphaFoldDB" id="A0A1H8P752"/>
<sequence>MTRVIMVRHGQTAWNLAQKYQGHSDIELSEAGIRQAELAAARLADEPIQAVFASDLGRAYQTAKTIARNHRLPVHKVAELREINFGIWEGLTYDQIYTGWPELIEQLYQKPDEIQIPEGETFRELKQRAAGCLQRLVAEHDGSTILLVSHGGTIRTLLCAALDIHLNHIWQIKQDNTAVSILEYHDNYPVVTLLNDTHHLR</sequence>
<dbReference type="Pfam" id="PF00300">
    <property type="entry name" value="His_Phos_1"/>
    <property type="match status" value="1"/>
</dbReference>
<feature type="active site" description="Tele-phosphohistidine intermediate" evidence="2">
    <location>
        <position position="9"/>
    </location>
</feature>
<dbReference type="GO" id="GO:0043755">
    <property type="term" value="F:alpha-ribazole phosphatase activity"/>
    <property type="evidence" value="ECO:0007669"/>
    <property type="project" value="UniProtKB-UniRule"/>
</dbReference>
<dbReference type="Gene3D" id="3.40.50.1240">
    <property type="entry name" value="Phosphoglycerate mutase-like"/>
    <property type="match status" value="1"/>
</dbReference>
<dbReference type="NCBIfam" id="TIGR03162">
    <property type="entry name" value="ribazole_cobC"/>
    <property type="match status" value="1"/>
</dbReference>
<feature type="binding site" evidence="3">
    <location>
        <begin position="8"/>
        <end position="15"/>
    </location>
    <ligand>
        <name>substrate</name>
    </ligand>
</feature>
<feature type="binding site" evidence="3">
    <location>
        <position position="58"/>
    </location>
    <ligand>
        <name>substrate</name>
    </ligand>
</feature>
<dbReference type="InterPro" id="IPR029033">
    <property type="entry name" value="His_PPase_superfam"/>
</dbReference>
<dbReference type="PIRSF" id="PIRSF000709">
    <property type="entry name" value="6PFK_2-Ptase"/>
    <property type="match status" value="1"/>
</dbReference>
<dbReference type="PROSITE" id="PS00175">
    <property type="entry name" value="PG_MUTASE"/>
    <property type="match status" value="1"/>
</dbReference>
<dbReference type="OrthoDB" id="9781415at2"/>
<keyword evidence="5" id="KW-1185">Reference proteome</keyword>
<gene>
    <name evidence="4" type="ORF">SAMN04490178_101355</name>
</gene>
<feature type="active site" description="Proton donor/acceptor" evidence="2">
    <location>
        <position position="82"/>
    </location>
</feature>
<name>A0A1H8P752_9FIRM</name>
<dbReference type="InterPro" id="IPR013078">
    <property type="entry name" value="His_Pase_superF_clade-1"/>
</dbReference>
<protein>
    <recommendedName>
        <fullName evidence="1">Alpha-ribazole phosphatase</fullName>
        <ecNumber evidence="1">3.1.3.73</ecNumber>
    </recommendedName>
</protein>
<evidence type="ECO:0000256" key="3">
    <source>
        <dbReference type="PIRSR" id="PIRSR613078-2"/>
    </source>
</evidence>
<dbReference type="CDD" id="cd07067">
    <property type="entry name" value="HP_PGM_like"/>
    <property type="match status" value="1"/>
</dbReference>
<proteinExistence type="predicted"/>
<evidence type="ECO:0000313" key="4">
    <source>
        <dbReference type="EMBL" id="SEO37702.1"/>
    </source>
</evidence>
<dbReference type="GO" id="GO:0005737">
    <property type="term" value="C:cytoplasm"/>
    <property type="evidence" value="ECO:0007669"/>
    <property type="project" value="TreeGrafter"/>
</dbReference>
<dbReference type="PANTHER" id="PTHR48100">
    <property type="entry name" value="BROAD-SPECIFICITY PHOSPHATASE YOR283W-RELATED"/>
    <property type="match status" value="1"/>
</dbReference>
<dbReference type="RefSeq" id="WP_091743665.1">
    <property type="nucleotide sequence ID" value="NZ_FODY01000001.1"/>
</dbReference>
<dbReference type="InterPro" id="IPR050275">
    <property type="entry name" value="PGM_Phosphatase"/>
</dbReference>
<dbReference type="Proteomes" id="UP000198847">
    <property type="component" value="Unassembled WGS sequence"/>
</dbReference>
<dbReference type="PANTHER" id="PTHR48100:SF62">
    <property type="entry name" value="GLUCOSYL-3-PHOSPHOGLYCERATE PHOSPHATASE"/>
    <property type="match status" value="1"/>
</dbReference>
<evidence type="ECO:0000256" key="1">
    <source>
        <dbReference type="NCBIfam" id="TIGR03162"/>
    </source>
</evidence>
<organism evidence="4 5">
    <name type="scientific">Propionispora vibrioides</name>
    <dbReference type="NCBI Taxonomy" id="112903"/>
    <lineage>
        <taxon>Bacteria</taxon>
        <taxon>Bacillati</taxon>
        <taxon>Bacillota</taxon>
        <taxon>Negativicutes</taxon>
        <taxon>Selenomonadales</taxon>
        <taxon>Sporomusaceae</taxon>
        <taxon>Propionispora</taxon>
    </lineage>
</organism>
<dbReference type="GO" id="GO:0009236">
    <property type="term" value="P:cobalamin biosynthetic process"/>
    <property type="evidence" value="ECO:0007669"/>
    <property type="project" value="UniProtKB-UniRule"/>
</dbReference>
<dbReference type="SUPFAM" id="SSF53254">
    <property type="entry name" value="Phosphoglycerate mutase-like"/>
    <property type="match status" value="1"/>
</dbReference>
<dbReference type="STRING" id="112903.SAMN04490178_101355"/>
<evidence type="ECO:0000313" key="5">
    <source>
        <dbReference type="Proteomes" id="UP000198847"/>
    </source>
</evidence>
<accession>A0A1H8P752</accession>
<evidence type="ECO:0000256" key="2">
    <source>
        <dbReference type="PIRSR" id="PIRSR613078-1"/>
    </source>
</evidence>
<dbReference type="SMART" id="SM00855">
    <property type="entry name" value="PGAM"/>
    <property type="match status" value="1"/>
</dbReference>
<reference evidence="4 5" key="1">
    <citation type="submission" date="2016-10" db="EMBL/GenBank/DDBJ databases">
        <authorList>
            <person name="de Groot N.N."/>
        </authorList>
    </citation>
    <scope>NUCLEOTIDE SEQUENCE [LARGE SCALE GENOMIC DNA]</scope>
    <source>
        <strain evidence="4 5">DSM 13305</strain>
    </source>
</reference>
<dbReference type="InterPro" id="IPR001345">
    <property type="entry name" value="PG/BPGM_mutase_AS"/>
</dbReference>
<dbReference type="InterPro" id="IPR017578">
    <property type="entry name" value="Ribazole_CobC"/>
</dbReference>
<dbReference type="EMBL" id="FODY01000001">
    <property type="protein sequence ID" value="SEO37702.1"/>
    <property type="molecule type" value="Genomic_DNA"/>
</dbReference>
<dbReference type="EC" id="3.1.3.73" evidence="1"/>